<evidence type="ECO:0000313" key="2">
    <source>
        <dbReference type="Proteomes" id="UP000290572"/>
    </source>
</evidence>
<organism evidence="1 2">
    <name type="scientific">Labeo rohita</name>
    <name type="common">Indian major carp</name>
    <name type="synonym">Cyprinus rohita</name>
    <dbReference type="NCBI Taxonomy" id="84645"/>
    <lineage>
        <taxon>Eukaryota</taxon>
        <taxon>Metazoa</taxon>
        <taxon>Chordata</taxon>
        <taxon>Craniata</taxon>
        <taxon>Vertebrata</taxon>
        <taxon>Euteleostomi</taxon>
        <taxon>Actinopterygii</taxon>
        <taxon>Neopterygii</taxon>
        <taxon>Teleostei</taxon>
        <taxon>Ostariophysi</taxon>
        <taxon>Cypriniformes</taxon>
        <taxon>Cyprinidae</taxon>
        <taxon>Labeoninae</taxon>
        <taxon>Labeonini</taxon>
        <taxon>Labeo</taxon>
    </lineage>
</organism>
<dbReference type="EMBL" id="QBIY01011753">
    <property type="protein sequence ID" value="RXN29597.1"/>
    <property type="molecule type" value="Genomic_DNA"/>
</dbReference>
<dbReference type="Proteomes" id="UP000290572">
    <property type="component" value="Unassembled WGS sequence"/>
</dbReference>
<reference evidence="1 2" key="1">
    <citation type="submission" date="2018-03" db="EMBL/GenBank/DDBJ databases">
        <title>Draft genome sequence of Rohu Carp (Labeo rohita).</title>
        <authorList>
            <person name="Das P."/>
            <person name="Kushwaha B."/>
            <person name="Joshi C.G."/>
            <person name="Kumar D."/>
            <person name="Nagpure N.S."/>
            <person name="Sahoo L."/>
            <person name="Das S.P."/>
            <person name="Bit A."/>
            <person name="Patnaik S."/>
            <person name="Meher P.K."/>
            <person name="Jayasankar P."/>
            <person name="Koringa P.G."/>
            <person name="Patel N.V."/>
            <person name="Hinsu A.T."/>
            <person name="Kumar R."/>
            <person name="Pandey M."/>
            <person name="Agarwal S."/>
            <person name="Srivastava S."/>
            <person name="Singh M."/>
            <person name="Iquebal M.A."/>
            <person name="Jaiswal S."/>
            <person name="Angadi U.B."/>
            <person name="Kumar N."/>
            <person name="Raza M."/>
            <person name="Shah T.M."/>
            <person name="Rai A."/>
            <person name="Jena J.K."/>
        </authorList>
    </citation>
    <scope>NUCLEOTIDE SEQUENCE [LARGE SCALE GENOMIC DNA]</scope>
    <source>
        <strain evidence="1">DASCIFA01</strain>
        <tissue evidence="1">Testis</tissue>
    </source>
</reference>
<sequence length="212" mass="23016">MLSSVDGADRWGYTKPPPVEEAAATHLCPSAQRSVRCTPTTFQILFFAASKKARKTAAYSFRGSEGGPEREFVLLRFTCLFPRMLRATAGHSIGTSIVKAYSPFKQLGSMEALANMFQPHMTSSCMLITQKRHVSFTKTSLCPLDDARDLVSFGATEDDLDDDDAMSTAASGSGDWSACLESEASHSEVRERPAPIDEELVKILSVCTGFGS</sequence>
<accession>A0A498NF74</accession>
<keyword evidence="2" id="KW-1185">Reference proteome</keyword>
<evidence type="ECO:0000313" key="1">
    <source>
        <dbReference type="EMBL" id="RXN29597.1"/>
    </source>
</evidence>
<proteinExistence type="predicted"/>
<protein>
    <submittedName>
        <fullName evidence="1">Uncharacterized protein</fullName>
    </submittedName>
</protein>
<dbReference type="AlphaFoldDB" id="A0A498NF74"/>
<comment type="caution">
    <text evidence="1">The sequence shown here is derived from an EMBL/GenBank/DDBJ whole genome shotgun (WGS) entry which is preliminary data.</text>
</comment>
<name>A0A498NF74_LABRO</name>
<gene>
    <name evidence="1" type="ORF">ROHU_018327</name>
</gene>